<organism evidence="1 2">
    <name type="scientific">Streptomyces purpureus</name>
    <dbReference type="NCBI Taxonomy" id="1951"/>
    <lineage>
        <taxon>Bacteria</taxon>
        <taxon>Bacillati</taxon>
        <taxon>Actinomycetota</taxon>
        <taxon>Actinomycetes</taxon>
        <taxon>Kitasatosporales</taxon>
        <taxon>Streptomycetaceae</taxon>
        <taxon>Streptomyces</taxon>
    </lineage>
</organism>
<evidence type="ECO:0008006" key="3">
    <source>
        <dbReference type="Google" id="ProtNLM"/>
    </source>
</evidence>
<dbReference type="AlphaFoldDB" id="A0A918H6X0"/>
<reference evidence="1" key="2">
    <citation type="submission" date="2020-09" db="EMBL/GenBank/DDBJ databases">
        <authorList>
            <person name="Sun Q."/>
            <person name="Ohkuma M."/>
        </authorList>
    </citation>
    <scope>NUCLEOTIDE SEQUENCE</scope>
    <source>
        <strain evidence="1">JCM 3172</strain>
    </source>
</reference>
<evidence type="ECO:0000313" key="1">
    <source>
        <dbReference type="EMBL" id="GGT43382.1"/>
    </source>
</evidence>
<accession>A0A918H6X0</accession>
<keyword evidence="2" id="KW-1185">Reference proteome</keyword>
<dbReference type="RefSeq" id="WP_189203020.1">
    <property type="nucleotide sequence ID" value="NZ_BMQQ01000016.1"/>
</dbReference>
<dbReference type="EMBL" id="BMQQ01000016">
    <property type="protein sequence ID" value="GGT43382.1"/>
    <property type="molecule type" value="Genomic_DNA"/>
</dbReference>
<dbReference type="Proteomes" id="UP000619486">
    <property type="component" value="Unassembled WGS sequence"/>
</dbReference>
<evidence type="ECO:0000313" key="2">
    <source>
        <dbReference type="Proteomes" id="UP000619486"/>
    </source>
</evidence>
<comment type="caution">
    <text evidence="1">The sequence shown here is derived from an EMBL/GenBank/DDBJ whole genome shotgun (WGS) entry which is preliminary data.</text>
</comment>
<protein>
    <recommendedName>
        <fullName evidence="3">Phage gp6-like head-tail connector protein</fullName>
    </recommendedName>
</protein>
<gene>
    <name evidence="1" type="ORF">GCM10014713_41320</name>
</gene>
<name>A0A918H6X0_9ACTN</name>
<proteinExistence type="predicted"/>
<sequence>MANEYANLATLKAMLDLEVGDNSRDDLLNKALSAASRGIDRVTGRRFFLDGEPTARVFNPAGRVVCDASGTRLLLDDLGAAPTLVETGSGSSWTATTDYETGPDNALVRGRPITFLLRPSGGWGSGATRVRVTAAWGWPAVPDEIEQAALIQAARLFKRKDSPEGVTGSAEWGVVRVSRRDPDVWALIEHFILPGFG</sequence>
<dbReference type="Gene3D" id="1.10.3230.30">
    <property type="entry name" value="Phage gp6-like head-tail connector protein"/>
    <property type="match status" value="1"/>
</dbReference>
<reference evidence="1" key="1">
    <citation type="journal article" date="2014" name="Int. J. Syst. Evol. Microbiol.">
        <title>Complete genome sequence of Corynebacterium casei LMG S-19264T (=DSM 44701T), isolated from a smear-ripened cheese.</title>
        <authorList>
            <consortium name="US DOE Joint Genome Institute (JGI-PGF)"/>
            <person name="Walter F."/>
            <person name="Albersmeier A."/>
            <person name="Kalinowski J."/>
            <person name="Ruckert C."/>
        </authorList>
    </citation>
    <scope>NUCLEOTIDE SEQUENCE</scope>
    <source>
        <strain evidence="1">JCM 3172</strain>
    </source>
</reference>